<dbReference type="Proteomes" id="UP000249254">
    <property type="component" value="Unassembled WGS sequence"/>
</dbReference>
<organism evidence="1 2">
    <name type="scientific">Phenylobacterium soli</name>
    <dbReference type="NCBI Taxonomy" id="2170551"/>
    <lineage>
        <taxon>Bacteria</taxon>
        <taxon>Pseudomonadati</taxon>
        <taxon>Pseudomonadota</taxon>
        <taxon>Alphaproteobacteria</taxon>
        <taxon>Caulobacterales</taxon>
        <taxon>Caulobacteraceae</taxon>
        <taxon>Phenylobacterium</taxon>
    </lineage>
</organism>
<dbReference type="EMBL" id="QFYQ01000001">
    <property type="protein sequence ID" value="RAK53094.1"/>
    <property type="molecule type" value="Genomic_DNA"/>
</dbReference>
<name>A0A328AI82_9CAUL</name>
<evidence type="ECO:0000313" key="1">
    <source>
        <dbReference type="EMBL" id="RAK53094.1"/>
    </source>
</evidence>
<accession>A0A328AI82</accession>
<comment type="caution">
    <text evidence="1">The sequence shown here is derived from an EMBL/GenBank/DDBJ whole genome shotgun (WGS) entry which is preliminary data.</text>
</comment>
<keyword evidence="2" id="KW-1185">Reference proteome</keyword>
<reference evidence="2" key="1">
    <citation type="submission" date="2018-05" db="EMBL/GenBank/DDBJ databases">
        <authorList>
            <person name="Li X."/>
        </authorList>
    </citation>
    <scope>NUCLEOTIDE SEQUENCE [LARGE SCALE GENOMIC DNA]</scope>
    <source>
        <strain evidence="2">LX32</strain>
    </source>
</reference>
<protein>
    <submittedName>
        <fullName evidence="1">Uncharacterized protein</fullName>
    </submittedName>
</protein>
<evidence type="ECO:0000313" key="2">
    <source>
        <dbReference type="Proteomes" id="UP000249254"/>
    </source>
</evidence>
<gene>
    <name evidence="1" type="ORF">DJ017_00375</name>
</gene>
<dbReference type="AlphaFoldDB" id="A0A328AI82"/>
<sequence>MNPPVPAVLMQLAAIVGRNAMPGVPEPERASDLGLTAMLLALAAEVWDTAAHRLVEENRSLRVLLDDSGEDQDLRVSVLQKENERLRAKLIEAHVAAEKAGDTRREQAIWAELRASTERRKLSVSIV</sequence>
<dbReference type="OrthoDB" id="7210818at2"/>
<proteinExistence type="predicted"/>
<dbReference type="RefSeq" id="WP_111526847.1">
    <property type="nucleotide sequence ID" value="NZ_JBHRSG010000001.1"/>
</dbReference>